<comment type="caution">
    <text evidence="2">The sequence shown here is derived from an EMBL/GenBank/DDBJ whole genome shotgun (WGS) entry which is preliminary data.</text>
</comment>
<reference evidence="2 3" key="1">
    <citation type="submission" date="2022-01" db="EMBL/GenBank/DDBJ databases">
        <authorList>
            <person name="Xiong W."/>
            <person name="Schranz E."/>
        </authorList>
    </citation>
    <scope>NUCLEOTIDE SEQUENCE [LARGE SCALE GENOMIC DNA]</scope>
</reference>
<dbReference type="EMBL" id="CAKMRJ010005745">
    <property type="protein sequence ID" value="CAH1452297.1"/>
    <property type="molecule type" value="Genomic_DNA"/>
</dbReference>
<feature type="compositionally biased region" description="Basic residues" evidence="1">
    <location>
        <begin position="96"/>
        <end position="110"/>
    </location>
</feature>
<dbReference type="AlphaFoldDB" id="A0AAU9PRT0"/>
<feature type="region of interest" description="Disordered" evidence="1">
    <location>
        <begin position="72"/>
        <end position="110"/>
    </location>
</feature>
<evidence type="ECO:0000313" key="2">
    <source>
        <dbReference type="EMBL" id="CAH1452297.1"/>
    </source>
</evidence>
<accession>A0AAU9PRT0</accession>
<name>A0AAU9PRT0_9ASTR</name>
<evidence type="ECO:0000313" key="3">
    <source>
        <dbReference type="Proteomes" id="UP001157418"/>
    </source>
</evidence>
<gene>
    <name evidence="2" type="ORF">LVIROSA_LOCUS37602</name>
</gene>
<organism evidence="2 3">
    <name type="scientific">Lactuca virosa</name>
    <dbReference type="NCBI Taxonomy" id="75947"/>
    <lineage>
        <taxon>Eukaryota</taxon>
        <taxon>Viridiplantae</taxon>
        <taxon>Streptophyta</taxon>
        <taxon>Embryophyta</taxon>
        <taxon>Tracheophyta</taxon>
        <taxon>Spermatophyta</taxon>
        <taxon>Magnoliopsida</taxon>
        <taxon>eudicotyledons</taxon>
        <taxon>Gunneridae</taxon>
        <taxon>Pentapetalae</taxon>
        <taxon>asterids</taxon>
        <taxon>campanulids</taxon>
        <taxon>Asterales</taxon>
        <taxon>Asteraceae</taxon>
        <taxon>Cichorioideae</taxon>
        <taxon>Cichorieae</taxon>
        <taxon>Lactucinae</taxon>
        <taxon>Lactuca</taxon>
    </lineage>
</organism>
<protein>
    <submittedName>
        <fullName evidence="2">Uncharacterized protein</fullName>
    </submittedName>
</protein>
<keyword evidence="3" id="KW-1185">Reference proteome</keyword>
<evidence type="ECO:0000256" key="1">
    <source>
        <dbReference type="SAM" id="MobiDB-lite"/>
    </source>
</evidence>
<dbReference type="Proteomes" id="UP001157418">
    <property type="component" value="Unassembled WGS sequence"/>
</dbReference>
<proteinExistence type="predicted"/>
<sequence length="110" mass="12379">MADSSGIYRRLWLALIGKDAPASFDPATATLTHPLCDSTNPTTNLRWHAADGGGVSLQTIVVMQPSGRKWRWKKVVRTRQSQQQQQRRGDDSCPLRKLRLQRHRRNGGCG</sequence>